<dbReference type="PROSITE" id="PS51352">
    <property type="entry name" value="THIOREDOXIN_2"/>
    <property type="match status" value="1"/>
</dbReference>
<dbReference type="EMBL" id="SWCO01000011">
    <property type="protein sequence ID" value="TKB01079.1"/>
    <property type="molecule type" value="Genomic_DNA"/>
</dbReference>
<dbReference type="InterPro" id="IPR012336">
    <property type="entry name" value="Thioredoxin-like_fold"/>
</dbReference>
<evidence type="ECO:0000313" key="3">
    <source>
        <dbReference type="Proteomes" id="UP000305471"/>
    </source>
</evidence>
<evidence type="ECO:0000259" key="1">
    <source>
        <dbReference type="PROSITE" id="PS51352"/>
    </source>
</evidence>
<protein>
    <submittedName>
        <fullName evidence="2">TlpA family protein disulfide reductase</fullName>
    </submittedName>
</protein>
<proteinExistence type="predicted"/>
<dbReference type="InterPro" id="IPR050553">
    <property type="entry name" value="Thioredoxin_ResA/DsbE_sf"/>
</dbReference>
<comment type="caution">
    <text evidence="2">The sequence shown here is derived from an EMBL/GenBank/DDBJ whole genome shotgun (WGS) entry which is preliminary data.</text>
</comment>
<dbReference type="CDD" id="cd02966">
    <property type="entry name" value="TlpA_like_family"/>
    <property type="match status" value="1"/>
</dbReference>
<dbReference type="SUPFAM" id="SSF52833">
    <property type="entry name" value="Thioredoxin-like"/>
    <property type="match status" value="1"/>
</dbReference>
<name>A0A4U0Z5W6_9ALTE</name>
<gene>
    <name evidence="2" type="ORF">E5672_17780</name>
</gene>
<sequence length="179" mass="19952">MKKVSILLFLIFSCGSWSQTYEEKVVASRAFIGKPVQEHMFYTIDKQPITFQSLEGENVVAYFFASWCSPCYEALENLNKVIETAPPSVRVVAISLDEDWTDLEGMLARTGFSGEVWKSADAKLAFRERLFANFSGSLPHIARIDSQGILVEGGSRVKTTEQWSAVINNNVSLAEASEI</sequence>
<dbReference type="InterPro" id="IPR013766">
    <property type="entry name" value="Thioredoxin_domain"/>
</dbReference>
<dbReference type="PANTHER" id="PTHR42852">
    <property type="entry name" value="THIOL:DISULFIDE INTERCHANGE PROTEIN DSBE"/>
    <property type="match status" value="1"/>
</dbReference>
<organism evidence="2 3">
    <name type="scientific">Alteromonas portus</name>
    <dbReference type="NCBI Taxonomy" id="2565549"/>
    <lineage>
        <taxon>Bacteria</taxon>
        <taxon>Pseudomonadati</taxon>
        <taxon>Pseudomonadota</taxon>
        <taxon>Gammaproteobacteria</taxon>
        <taxon>Alteromonadales</taxon>
        <taxon>Alteromonadaceae</taxon>
        <taxon>Alteromonas/Salinimonas group</taxon>
        <taxon>Alteromonas</taxon>
    </lineage>
</organism>
<dbReference type="OrthoDB" id="9796554at2"/>
<dbReference type="PANTHER" id="PTHR42852:SF13">
    <property type="entry name" value="PROTEIN DIPZ"/>
    <property type="match status" value="1"/>
</dbReference>
<dbReference type="Pfam" id="PF13905">
    <property type="entry name" value="Thioredoxin_8"/>
    <property type="match status" value="1"/>
</dbReference>
<dbReference type="InterPro" id="IPR036249">
    <property type="entry name" value="Thioredoxin-like_sf"/>
</dbReference>
<feature type="domain" description="Thioredoxin" evidence="1">
    <location>
        <begin position="30"/>
        <end position="172"/>
    </location>
</feature>
<keyword evidence="3" id="KW-1185">Reference proteome</keyword>
<accession>A0A4U0Z5W6</accession>
<dbReference type="Gene3D" id="3.40.30.10">
    <property type="entry name" value="Glutaredoxin"/>
    <property type="match status" value="1"/>
</dbReference>
<reference evidence="2 3" key="1">
    <citation type="submission" date="2019-04" db="EMBL/GenBank/DDBJ databases">
        <title>Alteromonas portus sp. nov., an alginate lyase-excreting marine bacterium.</title>
        <authorList>
            <person name="Huang H."/>
            <person name="Mo K."/>
            <person name="Bao S."/>
        </authorList>
    </citation>
    <scope>NUCLEOTIDE SEQUENCE [LARGE SCALE GENOMIC DNA]</scope>
    <source>
        <strain evidence="2 3">HB161718</strain>
    </source>
</reference>
<dbReference type="RefSeq" id="WP_136783461.1">
    <property type="nucleotide sequence ID" value="NZ_SWCO01000011.1"/>
</dbReference>
<dbReference type="AlphaFoldDB" id="A0A4U0Z5W6"/>
<dbReference type="Proteomes" id="UP000305471">
    <property type="component" value="Unassembled WGS sequence"/>
</dbReference>
<evidence type="ECO:0000313" key="2">
    <source>
        <dbReference type="EMBL" id="TKB01079.1"/>
    </source>
</evidence>